<dbReference type="VEuPathDB" id="VectorBase:ISCP_022751"/>
<gene>
    <name evidence="3" type="primary">8053223</name>
    <name evidence="2" type="ORF">IscW_ISCW006828</name>
</gene>
<dbReference type="PaxDb" id="6945-B7PKV5"/>
<protein>
    <recommendedName>
        <fullName evidence="5">Mucin</fullName>
    </recommendedName>
</protein>
<evidence type="ECO:0000256" key="1">
    <source>
        <dbReference type="SAM" id="MobiDB-lite"/>
    </source>
</evidence>
<sequence length="110" mass="11809">MPSSGKSRRHRKNRPSDSKQKHGRNGGGGGSGNNNGNNNNNTDELHHQDSLDRPGKLVLGAAREEDGGPPLPVDAMDVASPGSDIDDPAFNAFNYWKTPFPDVSIDITME</sequence>
<dbReference type="EMBL" id="ABJB010622153">
    <property type="status" value="NOT_ANNOTATED_CDS"/>
    <property type="molecule type" value="Genomic_DNA"/>
</dbReference>
<feature type="region of interest" description="Disordered" evidence="1">
    <location>
        <begin position="1"/>
        <end position="82"/>
    </location>
</feature>
<dbReference type="OrthoDB" id="6484359at2759"/>
<evidence type="ECO:0008006" key="5">
    <source>
        <dbReference type="Google" id="ProtNLM"/>
    </source>
</evidence>
<evidence type="ECO:0000313" key="4">
    <source>
        <dbReference type="Proteomes" id="UP000001555"/>
    </source>
</evidence>
<name>B7PKV5_IXOSC</name>
<reference evidence="2 4" key="1">
    <citation type="submission" date="2008-03" db="EMBL/GenBank/DDBJ databases">
        <title>Annotation of Ixodes scapularis.</title>
        <authorList>
            <consortium name="Ixodes scapularis Genome Project Consortium"/>
            <person name="Caler E."/>
            <person name="Hannick L.I."/>
            <person name="Bidwell S."/>
            <person name="Joardar V."/>
            <person name="Thiagarajan M."/>
            <person name="Amedeo P."/>
            <person name="Galinsky K.J."/>
            <person name="Schobel S."/>
            <person name="Inman J."/>
            <person name="Hostetler J."/>
            <person name="Miller J."/>
            <person name="Hammond M."/>
            <person name="Megy K."/>
            <person name="Lawson D."/>
            <person name="Kodira C."/>
            <person name="Sutton G."/>
            <person name="Meyer J."/>
            <person name="Hill C.A."/>
            <person name="Birren B."/>
            <person name="Nene V."/>
            <person name="Collins F."/>
            <person name="Alarcon-Chaidez F."/>
            <person name="Wikel S."/>
            <person name="Strausberg R."/>
        </authorList>
    </citation>
    <scope>NUCLEOTIDE SEQUENCE [LARGE SCALE GENOMIC DNA]</scope>
    <source>
        <strain evidence="4">Wikel</strain>
        <strain evidence="2">Wikel colony</strain>
    </source>
</reference>
<feature type="compositionally biased region" description="Basic and acidic residues" evidence="1">
    <location>
        <begin position="43"/>
        <end position="55"/>
    </location>
</feature>
<reference evidence="3" key="2">
    <citation type="submission" date="2020-05" db="UniProtKB">
        <authorList>
            <consortium name="EnsemblMetazoa"/>
        </authorList>
    </citation>
    <scope>IDENTIFICATION</scope>
    <source>
        <strain evidence="3">wikel</strain>
    </source>
</reference>
<dbReference type="VEuPathDB" id="VectorBase:ISCI006828"/>
<dbReference type="HOGENOM" id="CLU_2173736_0_0_1"/>
<dbReference type="AlphaFoldDB" id="B7PKV5"/>
<dbReference type="VEuPathDB" id="VectorBase:ISCW006828"/>
<accession>B7PKV5</accession>
<dbReference type="EMBL" id="DS736241">
    <property type="protein sequence ID" value="EEC07227.1"/>
    <property type="molecule type" value="Genomic_DNA"/>
</dbReference>
<dbReference type="InParanoid" id="B7PKV5"/>
<evidence type="ECO:0000313" key="2">
    <source>
        <dbReference type="EMBL" id="EEC07227.1"/>
    </source>
</evidence>
<dbReference type="EnsemblMetazoa" id="ISCW006828-RA">
    <property type="protein sequence ID" value="ISCW006828-PA"/>
    <property type="gene ID" value="ISCW006828"/>
</dbReference>
<feature type="compositionally biased region" description="Basic residues" evidence="1">
    <location>
        <begin position="1"/>
        <end position="13"/>
    </location>
</feature>
<dbReference type="EMBL" id="ABJB011030866">
    <property type="status" value="NOT_ANNOTATED_CDS"/>
    <property type="molecule type" value="Genomic_DNA"/>
</dbReference>
<dbReference type="Proteomes" id="UP000001555">
    <property type="component" value="Unassembled WGS sequence"/>
</dbReference>
<proteinExistence type="predicted"/>
<keyword evidence="4" id="KW-1185">Reference proteome</keyword>
<organism>
    <name type="scientific">Ixodes scapularis</name>
    <name type="common">Black-legged tick</name>
    <name type="synonym">Deer tick</name>
    <dbReference type="NCBI Taxonomy" id="6945"/>
    <lineage>
        <taxon>Eukaryota</taxon>
        <taxon>Metazoa</taxon>
        <taxon>Ecdysozoa</taxon>
        <taxon>Arthropoda</taxon>
        <taxon>Chelicerata</taxon>
        <taxon>Arachnida</taxon>
        <taxon>Acari</taxon>
        <taxon>Parasitiformes</taxon>
        <taxon>Ixodida</taxon>
        <taxon>Ixodoidea</taxon>
        <taxon>Ixodidae</taxon>
        <taxon>Ixodinae</taxon>
        <taxon>Ixodes</taxon>
    </lineage>
</organism>
<evidence type="ECO:0000313" key="3">
    <source>
        <dbReference type="EnsemblMetazoa" id="ISCW006828-PA"/>
    </source>
</evidence>
<dbReference type="EMBL" id="ABJB010271033">
    <property type="status" value="NOT_ANNOTATED_CDS"/>
    <property type="molecule type" value="Genomic_DNA"/>
</dbReference>